<evidence type="ECO:0000256" key="5">
    <source>
        <dbReference type="SAM" id="Phobius"/>
    </source>
</evidence>
<dbReference type="InterPro" id="IPR011701">
    <property type="entry name" value="MFS"/>
</dbReference>
<dbReference type="GO" id="GO:0022857">
    <property type="term" value="F:transmembrane transporter activity"/>
    <property type="evidence" value="ECO:0007669"/>
    <property type="project" value="InterPro"/>
</dbReference>
<proteinExistence type="predicted"/>
<feature type="transmembrane region" description="Helical" evidence="5">
    <location>
        <begin position="229"/>
        <end position="249"/>
    </location>
</feature>
<protein>
    <submittedName>
        <fullName evidence="6">Solute carrier family 46 member 3</fullName>
    </submittedName>
</protein>
<feature type="transmembrane region" description="Helical" evidence="5">
    <location>
        <begin position="297"/>
        <end position="320"/>
    </location>
</feature>
<reference evidence="6 7" key="1">
    <citation type="journal article" date="2019" name="Commun. Biol.">
        <title>The bagworm genome reveals a unique fibroin gene that provides high tensile strength.</title>
        <authorList>
            <person name="Kono N."/>
            <person name="Nakamura H."/>
            <person name="Ohtoshi R."/>
            <person name="Tomita M."/>
            <person name="Numata K."/>
            <person name="Arakawa K."/>
        </authorList>
    </citation>
    <scope>NUCLEOTIDE SEQUENCE [LARGE SCALE GENOMIC DNA]</scope>
</reference>
<feature type="transmembrane region" description="Helical" evidence="5">
    <location>
        <begin position="202"/>
        <end position="223"/>
    </location>
</feature>
<dbReference type="InterPro" id="IPR036259">
    <property type="entry name" value="MFS_trans_sf"/>
</dbReference>
<keyword evidence="3 5" id="KW-1133">Transmembrane helix</keyword>
<feature type="transmembrane region" description="Helical" evidence="5">
    <location>
        <begin position="169"/>
        <end position="190"/>
    </location>
</feature>
<evidence type="ECO:0000256" key="1">
    <source>
        <dbReference type="ARBA" id="ARBA00004141"/>
    </source>
</evidence>
<evidence type="ECO:0000256" key="3">
    <source>
        <dbReference type="ARBA" id="ARBA00022989"/>
    </source>
</evidence>
<dbReference type="Proteomes" id="UP000299102">
    <property type="component" value="Unassembled WGS sequence"/>
</dbReference>
<keyword evidence="2 5" id="KW-0812">Transmembrane</keyword>
<accession>A0A4C1T5F2</accession>
<dbReference type="GO" id="GO:0016020">
    <property type="term" value="C:membrane"/>
    <property type="evidence" value="ECO:0007669"/>
    <property type="project" value="UniProtKB-SubCell"/>
</dbReference>
<dbReference type="OrthoDB" id="3026777at2759"/>
<comment type="caution">
    <text evidence="6">The sequence shown here is derived from an EMBL/GenBank/DDBJ whole genome shotgun (WGS) entry which is preliminary data.</text>
</comment>
<evidence type="ECO:0000313" key="7">
    <source>
        <dbReference type="Proteomes" id="UP000299102"/>
    </source>
</evidence>
<name>A0A4C1T5F2_EUMVA</name>
<comment type="subcellular location">
    <subcellularLocation>
        <location evidence="1">Membrane</location>
        <topology evidence="1">Multi-pass membrane protein</topology>
    </subcellularLocation>
</comment>
<feature type="transmembrane region" description="Helical" evidence="5">
    <location>
        <begin position="395"/>
        <end position="414"/>
    </location>
</feature>
<feature type="transmembrane region" description="Helical" evidence="5">
    <location>
        <begin position="486"/>
        <end position="509"/>
    </location>
</feature>
<gene>
    <name evidence="6" type="primary">SLC46A3</name>
    <name evidence="6" type="ORF">EVAR_81027_1</name>
</gene>
<keyword evidence="4 5" id="KW-0472">Membrane</keyword>
<dbReference type="AlphaFoldDB" id="A0A4C1T5F2"/>
<dbReference type="Gene3D" id="1.20.1250.20">
    <property type="entry name" value="MFS general substrate transporter like domains"/>
    <property type="match status" value="1"/>
</dbReference>
<dbReference type="EMBL" id="BGZK01000037">
    <property type="protein sequence ID" value="GBP09733.1"/>
    <property type="molecule type" value="Genomic_DNA"/>
</dbReference>
<dbReference type="PANTHER" id="PTHR23507">
    <property type="entry name" value="ZGC:174356"/>
    <property type="match status" value="1"/>
</dbReference>
<evidence type="ECO:0000256" key="2">
    <source>
        <dbReference type="ARBA" id="ARBA00022692"/>
    </source>
</evidence>
<feature type="transmembrane region" description="Helical" evidence="5">
    <location>
        <begin position="136"/>
        <end position="157"/>
    </location>
</feature>
<evidence type="ECO:0000313" key="6">
    <source>
        <dbReference type="EMBL" id="GBP09733.1"/>
    </source>
</evidence>
<evidence type="ECO:0000256" key="4">
    <source>
        <dbReference type="ARBA" id="ARBA00023136"/>
    </source>
</evidence>
<dbReference type="SUPFAM" id="SSF103473">
    <property type="entry name" value="MFS general substrate transporter"/>
    <property type="match status" value="1"/>
</dbReference>
<feature type="transmembrane region" description="Helical" evidence="5">
    <location>
        <begin position="454"/>
        <end position="474"/>
    </location>
</feature>
<sequence>MKNNVHIVKSAEVNSDKTSISKAIKQFSRAALKFFTVEPFLLCYLLPSVISSLAVQKLNLEKACRADLYHGEDFCSRMVEGNIEEDELDGAAAKVQKLVADMTAWKQPLQSGIPALMILFVGAWSDRTGNRKALMLVPILGELVSSIGLVLSTYFFLEWPLWVTGLIEALPSAVTGGLSIALMGSYSYIADVTTIEERTFRIGVVAVIVTLGIPLGSSVSGVLTQAVGYYGIFGINLVFYAFGFMHTFFRIHDVRNSNDDVKKPLMQRVIEFFHLRNAWDTLYILFKKNGRNRRLQIWLVIWAHIVIVGPVFGEAPIMFLYTLKRYGMNVVDFSIFSTYSVSMGLVESPQVRTSALPTSWKEIGYPIERDLTVRVEYGTMVAVAVFSRWLKMHDALIGIIATASKVLSSFVYAFASTRDWFYSGPAFDFFGNTGVTAIRSLGTKVVDPDEVGKMCSLIGFVEAIVPVVYAPVYSKVYSNTLEIFPGAFYVLGGVMTVPAFFIFIISYIIHRKQQMDAVKDPKSKEFYARENEVTAL</sequence>
<keyword evidence="7" id="KW-1185">Reference proteome</keyword>
<organism evidence="6 7">
    <name type="scientific">Eumeta variegata</name>
    <name type="common">Bagworm moth</name>
    <name type="synonym">Eumeta japonica</name>
    <dbReference type="NCBI Taxonomy" id="151549"/>
    <lineage>
        <taxon>Eukaryota</taxon>
        <taxon>Metazoa</taxon>
        <taxon>Ecdysozoa</taxon>
        <taxon>Arthropoda</taxon>
        <taxon>Hexapoda</taxon>
        <taxon>Insecta</taxon>
        <taxon>Pterygota</taxon>
        <taxon>Neoptera</taxon>
        <taxon>Endopterygota</taxon>
        <taxon>Lepidoptera</taxon>
        <taxon>Glossata</taxon>
        <taxon>Ditrysia</taxon>
        <taxon>Tineoidea</taxon>
        <taxon>Psychidae</taxon>
        <taxon>Oiketicinae</taxon>
        <taxon>Eumeta</taxon>
    </lineage>
</organism>
<dbReference type="Pfam" id="PF07690">
    <property type="entry name" value="MFS_1"/>
    <property type="match status" value="1"/>
</dbReference>
<dbReference type="PANTHER" id="PTHR23507:SF1">
    <property type="entry name" value="FI18259P1-RELATED"/>
    <property type="match status" value="1"/>
</dbReference>